<comment type="caution">
    <text evidence="1">The sequence shown here is derived from an EMBL/GenBank/DDBJ whole genome shotgun (WGS) entry which is preliminary data.</text>
</comment>
<name>A0A9D3RI33_ANGAN</name>
<proteinExistence type="predicted"/>
<keyword evidence="2" id="KW-1185">Reference proteome</keyword>
<protein>
    <submittedName>
        <fullName evidence="1">Uncharacterized protein</fullName>
    </submittedName>
</protein>
<sequence length="233" mass="26220">MVFGSVFAHSLVLHRNKGSTTIHSQKENTVDWKFCERQTCFLKGVLIGVVDNISCCGSYLKTIRLKDAAGGVHFNLRQRNGFLGVVHPLPRTMYQTGDSMRTVLPQAGPGTPEDTELRVAQKIGRQLAEIGDELNRHYLDAPPNPWLLPVLRAAHAHRQARNRMYRQLLGHQEMQWSRPGEMWVWLTSLLCRQLVRSECRGSWVSSGLANPYSWAAGLLTAMLLATAVAWISF</sequence>
<reference evidence="1" key="1">
    <citation type="submission" date="2021-01" db="EMBL/GenBank/DDBJ databases">
        <title>A chromosome-scale assembly of European eel, Anguilla anguilla.</title>
        <authorList>
            <person name="Henkel C."/>
            <person name="Jong-Raadsen S.A."/>
            <person name="Dufour S."/>
            <person name="Weltzien F.-A."/>
            <person name="Palstra A.P."/>
            <person name="Pelster B."/>
            <person name="Spaink H.P."/>
            <person name="Van Den Thillart G.E."/>
            <person name="Jansen H."/>
            <person name="Zahm M."/>
            <person name="Klopp C."/>
            <person name="Cedric C."/>
            <person name="Louis A."/>
            <person name="Berthelot C."/>
            <person name="Parey E."/>
            <person name="Roest Crollius H."/>
            <person name="Montfort J."/>
            <person name="Robinson-Rechavi M."/>
            <person name="Bucao C."/>
            <person name="Bouchez O."/>
            <person name="Gislard M."/>
            <person name="Lluch J."/>
            <person name="Milhes M."/>
            <person name="Lampietro C."/>
            <person name="Lopez Roques C."/>
            <person name="Donnadieu C."/>
            <person name="Braasch I."/>
            <person name="Desvignes T."/>
            <person name="Postlethwait J."/>
            <person name="Bobe J."/>
            <person name="Guiguen Y."/>
            <person name="Dirks R."/>
        </authorList>
    </citation>
    <scope>NUCLEOTIDE SEQUENCE</scope>
    <source>
        <strain evidence="1">Tag_6206</strain>
        <tissue evidence="1">Liver</tissue>
    </source>
</reference>
<organism evidence="1 2">
    <name type="scientific">Anguilla anguilla</name>
    <name type="common">European freshwater eel</name>
    <name type="synonym">Muraena anguilla</name>
    <dbReference type="NCBI Taxonomy" id="7936"/>
    <lineage>
        <taxon>Eukaryota</taxon>
        <taxon>Metazoa</taxon>
        <taxon>Chordata</taxon>
        <taxon>Craniata</taxon>
        <taxon>Vertebrata</taxon>
        <taxon>Euteleostomi</taxon>
        <taxon>Actinopterygii</taxon>
        <taxon>Neopterygii</taxon>
        <taxon>Teleostei</taxon>
        <taxon>Anguilliformes</taxon>
        <taxon>Anguillidae</taxon>
        <taxon>Anguilla</taxon>
    </lineage>
</organism>
<dbReference type="AlphaFoldDB" id="A0A9D3RI33"/>
<evidence type="ECO:0000313" key="1">
    <source>
        <dbReference type="EMBL" id="KAG5830640.1"/>
    </source>
</evidence>
<dbReference type="EMBL" id="JAFIRN010000019">
    <property type="protein sequence ID" value="KAG5830640.1"/>
    <property type="molecule type" value="Genomic_DNA"/>
</dbReference>
<gene>
    <name evidence="1" type="ORF">ANANG_G00312810</name>
</gene>
<dbReference type="Proteomes" id="UP001044222">
    <property type="component" value="Chromosome 19"/>
</dbReference>
<accession>A0A9D3RI33</accession>
<evidence type="ECO:0000313" key="2">
    <source>
        <dbReference type="Proteomes" id="UP001044222"/>
    </source>
</evidence>